<sequence>MLINAANLEALRVGFKTSFQGGLGQASSQYLRIATVVNSTQKEQKYGWLGKIPNVREWIGPRVVQNLQASDYAIKEKALELTLGVDRDDIETDNLGIYAPLFTEMGSSTGSTWDRLVFAALKAGFTTNCYDGQFFFDTDHPVIAEDGNTIVNVANTDGGSGTPWFLLDINRAVKPIILQKRKDFEFVAKDKPTDDNVFTNREFVYGADARANVGYGFWQFAWGSKQTLSAANYGTARAALTGMKGDHGRPLGLMPNLLVVPPSLESAARKILNSEYGPGGETNEWKGTAELLVSPWLA</sequence>
<gene>
    <name evidence="2" type="ordered locus">Rsph17025_1304</name>
    <name evidence="3" type="ordered locus">Rsph17025_2096</name>
</gene>
<evidence type="ECO:0000259" key="1">
    <source>
        <dbReference type="Pfam" id="PF10124"/>
    </source>
</evidence>
<protein>
    <submittedName>
        <fullName evidence="2">Mu-like prophage major head subunit gpT-like protein</fullName>
    </submittedName>
</protein>
<evidence type="ECO:0000313" key="2">
    <source>
        <dbReference type="EMBL" id="ABP70205.1"/>
    </source>
</evidence>
<dbReference type="KEGG" id="rsq:Rsph17025_1304"/>
<dbReference type="EMBL" id="CP000661">
    <property type="protein sequence ID" value="ABP70987.1"/>
    <property type="molecule type" value="Genomic_DNA"/>
</dbReference>
<dbReference type="BioCyc" id="RSPH349102:G1G8M-1339-MONOMER"/>
<dbReference type="BioCyc" id="RSPH349102:G1G8M-2162-MONOMER"/>
<dbReference type="HOGENOM" id="CLU_070805_0_0_5"/>
<dbReference type="InterPro" id="IPR018774">
    <property type="entry name" value="Phage_Mu_GpT"/>
</dbReference>
<organism evidence="2">
    <name type="scientific">Cereibacter sphaeroides (strain ATCC 17025 / ATH 2.4.3)</name>
    <name type="common">Rhodobacter sphaeroides</name>
    <dbReference type="NCBI Taxonomy" id="349102"/>
    <lineage>
        <taxon>Bacteria</taxon>
        <taxon>Pseudomonadati</taxon>
        <taxon>Pseudomonadota</taxon>
        <taxon>Alphaproteobacteria</taxon>
        <taxon>Rhodobacterales</taxon>
        <taxon>Paracoccaceae</taxon>
        <taxon>Cereibacter</taxon>
    </lineage>
</organism>
<proteinExistence type="predicted"/>
<name>A4WS41_CERS5</name>
<feature type="domain" description="Bacteriophage Mu GpT" evidence="1">
    <location>
        <begin position="8"/>
        <end position="297"/>
    </location>
</feature>
<dbReference type="eggNOG" id="COG4397">
    <property type="taxonomic scope" value="Bacteria"/>
</dbReference>
<reference evidence="2" key="1">
    <citation type="submission" date="2007-04" db="EMBL/GenBank/DDBJ databases">
        <title>Complete sequence of chromosome of Rhodobacter sphaeroides ATCC 17025.</title>
        <authorList>
            <consortium name="US DOE Joint Genome Institute"/>
            <person name="Copeland A."/>
            <person name="Lucas S."/>
            <person name="Lapidus A."/>
            <person name="Barry K."/>
            <person name="Detter J.C."/>
            <person name="Glavina del Rio T."/>
            <person name="Hammon N."/>
            <person name="Israni S."/>
            <person name="Dalin E."/>
            <person name="Tice H."/>
            <person name="Pitluck S."/>
            <person name="Chertkov O."/>
            <person name="Brettin T."/>
            <person name="Bruce D."/>
            <person name="Han C."/>
            <person name="Schmutz J."/>
            <person name="Larimer F."/>
            <person name="Land M."/>
            <person name="Hauser L."/>
            <person name="Kyrpides N."/>
            <person name="Kim E."/>
            <person name="Richardson P."/>
            <person name="Mackenzie C."/>
            <person name="Choudhary M."/>
            <person name="Donohue T.J."/>
            <person name="Kaplan S."/>
        </authorList>
    </citation>
    <scope>NUCLEOTIDE SEQUENCE [LARGE SCALE GENOMIC DNA]</scope>
    <source>
        <strain evidence="2">ATCC 17025</strain>
    </source>
</reference>
<accession>A4WS41</accession>
<evidence type="ECO:0000313" key="3">
    <source>
        <dbReference type="EMBL" id="ABP70987.1"/>
    </source>
</evidence>
<dbReference type="Pfam" id="PF10124">
    <property type="entry name" value="Mu-like_gpT"/>
    <property type="match status" value="1"/>
</dbReference>
<dbReference type="AlphaFoldDB" id="A4WS41"/>
<dbReference type="KEGG" id="rsq:Rsph17025_2096"/>
<dbReference type="EMBL" id="CP000661">
    <property type="protein sequence ID" value="ABP70205.1"/>
    <property type="molecule type" value="Genomic_DNA"/>
</dbReference>
<dbReference type="STRING" id="349102.Rsph17025_1304"/>